<evidence type="ECO:0000256" key="9">
    <source>
        <dbReference type="ARBA" id="ARBA00023242"/>
    </source>
</evidence>
<name>V7C0C3_PHAVU</name>
<feature type="domain" description="DDT" evidence="11">
    <location>
        <begin position="251"/>
        <end position="315"/>
    </location>
</feature>
<dbReference type="PANTHER" id="PTHR31169">
    <property type="entry name" value="OS05G0300700 PROTEIN"/>
    <property type="match status" value="1"/>
</dbReference>
<dbReference type="PANTHER" id="PTHR31169:SF8">
    <property type="entry name" value="ZINC-FINGER DOMAIN OF MONOAMINE-OXIDASE A REPRESSOR R1 PROTEIN"/>
    <property type="match status" value="1"/>
</dbReference>
<dbReference type="GO" id="GO:0006355">
    <property type="term" value="P:regulation of DNA-templated transcription"/>
    <property type="evidence" value="ECO:0007669"/>
    <property type="project" value="InterPro"/>
</dbReference>
<dbReference type="GO" id="GO:0005737">
    <property type="term" value="C:cytoplasm"/>
    <property type="evidence" value="ECO:0007669"/>
    <property type="project" value="UniProtKB-SubCell"/>
</dbReference>
<keyword evidence="5" id="KW-0597">Phosphoprotein</keyword>
<keyword evidence="6" id="KW-0832">Ubl conjugation</keyword>
<feature type="coiled-coil region" evidence="10">
    <location>
        <begin position="392"/>
        <end position="457"/>
    </location>
</feature>
<dbReference type="AlphaFoldDB" id="V7C0C3"/>
<organism evidence="12 13">
    <name type="scientific">Phaseolus vulgaris</name>
    <name type="common">Kidney bean</name>
    <name type="synonym">French bean</name>
    <dbReference type="NCBI Taxonomy" id="3885"/>
    <lineage>
        <taxon>Eukaryota</taxon>
        <taxon>Viridiplantae</taxon>
        <taxon>Streptophyta</taxon>
        <taxon>Embryophyta</taxon>
        <taxon>Tracheophyta</taxon>
        <taxon>Spermatophyta</taxon>
        <taxon>Magnoliopsida</taxon>
        <taxon>eudicotyledons</taxon>
        <taxon>Gunneridae</taxon>
        <taxon>Pentapetalae</taxon>
        <taxon>rosids</taxon>
        <taxon>fabids</taxon>
        <taxon>Fabales</taxon>
        <taxon>Fabaceae</taxon>
        <taxon>Papilionoideae</taxon>
        <taxon>50 kb inversion clade</taxon>
        <taxon>NPAAA clade</taxon>
        <taxon>indigoferoid/millettioid clade</taxon>
        <taxon>Phaseoleae</taxon>
        <taxon>Phaseolus</taxon>
    </lineage>
</organism>
<proteinExistence type="predicted"/>
<dbReference type="Proteomes" id="UP000000226">
    <property type="component" value="Chromosome 4"/>
</dbReference>
<dbReference type="SMR" id="V7C0C3"/>
<dbReference type="InterPro" id="IPR028942">
    <property type="entry name" value="WHIM1_dom"/>
</dbReference>
<keyword evidence="13" id="KW-1185">Reference proteome</keyword>
<gene>
    <name evidence="12" type="ORF">PHAVU_004G063200g</name>
</gene>
<comment type="subcellular location">
    <subcellularLocation>
        <location evidence="2">Cytoplasm</location>
    </subcellularLocation>
    <subcellularLocation>
        <location evidence="1">Nucleus</location>
    </subcellularLocation>
</comment>
<evidence type="ECO:0000256" key="2">
    <source>
        <dbReference type="ARBA" id="ARBA00004496"/>
    </source>
</evidence>
<dbReference type="InterPro" id="IPR018501">
    <property type="entry name" value="DDT_dom"/>
</dbReference>
<evidence type="ECO:0000256" key="3">
    <source>
        <dbReference type="ARBA" id="ARBA00022490"/>
    </source>
</evidence>
<evidence type="ECO:0000256" key="5">
    <source>
        <dbReference type="ARBA" id="ARBA00022553"/>
    </source>
</evidence>
<dbReference type="EMBL" id="CM002291">
    <property type="protein sequence ID" value="ESW23627.1"/>
    <property type="molecule type" value="Genomic_DNA"/>
</dbReference>
<keyword evidence="10" id="KW-0175">Coiled coil</keyword>
<evidence type="ECO:0000256" key="1">
    <source>
        <dbReference type="ARBA" id="ARBA00004123"/>
    </source>
</evidence>
<evidence type="ECO:0000313" key="13">
    <source>
        <dbReference type="Proteomes" id="UP000000226"/>
    </source>
</evidence>
<evidence type="ECO:0000313" key="12">
    <source>
        <dbReference type="EMBL" id="ESW23627.1"/>
    </source>
</evidence>
<keyword evidence="7" id="KW-0805">Transcription regulation</keyword>
<keyword evidence="3" id="KW-0963">Cytoplasm</keyword>
<dbReference type="GO" id="GO:0005634">
    <property type="term" value="C:nucleus"/>
    <property type="evidence" value="ECO:0007669"/>
    <property type="project" value="UniProtKB-SubCell"/>
</dbReference>
<dbReference type="InterPro" id="IPR018866">
    <property type="entry name" value="Znf-4CXXC_R1"/>
</dbReference>
<keyword evidence="9" id="KW-0539">Nucleus</keyword>
<evidence type="ECO:0000256" key="8">
    <source>
        <dbReference type="ARBA" id="ARBA00023163"/>
    </source>
</evidence>
<dbReference type="PROSITE" id="PS50827">
    <property type="entry name" value="DDT"/>
    <property type="match status" value="1"/>
</dbReference>
<dbReference type="InterPro" id="IPR040221">
    <property type="entry name" value="CDCA7/CDA7L"/>
</dbReference>
<dbReference type="eggNOG" id="ENOG502QU1W">
    <property type="taxonomic scope" value="Eukaryota"/>
</dbReference>
<dbReference type="Pfam" id="PF10497">
    <property type="entry name" value="zf-4CXXC_R1"/>
    <property type="match status" value="1"/>
</dbReference>
<dbReference type="Gramene" id="ESW23627">
    <property type="protein sequence ID" value="ESW23627"/>
    <property type="gene ID" value="PHAVU_004G063200g"/>
</dbReference>
<reference evidence="13" key="1">
    <citation type="journal article" date="2014" name="Nat. Genet.">
        <title>A reference genome for common bean and genome-wide analysis of dual domestications.</title>
        <authorList>
            <person name="Schmutz J."/>
            <person name="McClean P.E."/>
            <person name="Mamidi S."/>
            <person name="Wu G.A."/>
            <person name="Cannon S.B."/>
            <person name="Grimwood J."/>
            <person name="Jenkins J."/>
            <person name="Shu S."/>
            <person name="Song Q."/>
            <person name="Chavarro C."/>
            <person name="Torres-Torres M."/>
            <person name="Geffroy V."/>
            <person name="Moghaddam S.M."/>
            <person name="Gao D."/>
            <person name="Abernathy B."/>
            <person name="Barry K."/>
            <person name="Blair M."/>
            <person name="Brick M.A."/>
            <person name="Chovatia M."/>
            <person name="Gepts P."/>
            <person name="Goodstein D.M."/>
            <person name="Gonzales M."/>
            <person name="Hellsten U."/>
            <person name="Hyten D.L."/>
            <person name="Jia G."/>
            <person name="Kelly J.D."/>
            <person name="Kudrna D."/>
            <person name="Lee R."/>
            <person name="Richard M.M."/>
            <person name="Miklas P.N."/>
            <person name="Osorno J.M."/>
            <person name="Rodrigues J."/>
            <person name="Thareau V."/>
            <person name="Urrea C.A."/>
            <person name="Wang M."/>
            <person name="Yu Y."/>
            <person name="Zhang M."/>
            <person name="Wing R.A."/>
            <person name="Cregan P.B."/>
            <person name="Rokhsar D.S."/>
            <person name="Jackson S.A."/>
        </authorList>
    </citation>
    <scope>NUCLEOTIDE SEQUENCE [LARGE SCALE GENOMIC DNA]</scope>
    <source>
        <strain evidence="13">cv. G19833</strain>
    </source>
</reference>
<evidence type="ECO:0000256" key="10">
    <source>
        <dbReference type="SAM" id="Coils"/>
    </source>
</evidence>
<keyword evidence="8" id="KW-0804">Transcription</keyword>
<dbReference type="STRING" id="3885.V7C0C3"/>
<evidence type="ECO:0000256" key="4">
    <source>
        <dbReference type="ARBA" id="ARBA00022499"/>
    </source>
</evidence>
<dbReference type="Pfam" id="PF15612">
    <property type="entry name" value="WHIM1"/>
    <property type="match status" value="1"/>
</dbReference>
<dbReference type="OrthoDB" id="1411616at2759"/>
<evidence type="ECO:0000256" key="6">
    <source>
        <dbReference type="ARBA" id="ARBA00022843"/>
    </source>
</evidence>
<accession>V7C0C3</accession>
<dbReference type="SMART" id="SM00571">
    <property type="entry name" value="DDT"/>
    <property type="match status" value="1"/>
</dbReference>
<sequence>MEMSSIWMSHGNKYSYMTIMGKGRQKYPTKIANQPSSLCCSLHLTIQGGNSFSYFNMDNRLFSTQNKNFEEGFTSEKLKRSNSCPIQIGANGKSCHQCRQKKEDFAATCKNLKKGKPCPIKYCHKCLLTRYGENAEEVAHLADWICPKCRGFCNCSLCQKKRGEQPTGPLYRNAKESGFKSVAEMLAVKKASDDSGLNKELEVHFSGEFGKESCIDTNDAPFQEESKPIEEEILLPPGKELKEIFGIEVPSKDVGNALQLLEFCKVFGKALDLKEGEAEAILEELVCKQNMHGENTFLIEFHIRVLDLILNNSRNESPSLPTRDGNNSWLKHVEDLIMKSYHILNDFPLDWLQEGIGGYYKLDLSKKFKLMTFLCDEALNTEKLRSYIHEENSRHAKEVKEAKHKVAATKEKVKCLEKKLRSEKAKVVHSTVSPFPMEEHEALLSKIRIEVDEAHTDMLGLKGITQKAKLGCDALRIKPEFVDNNGQAFWNFRSCSSEYTVILQEIKIEDEIAKAPEEKWYVYGPDKKEEVHKYISKRSKRLNRRKVSHELLSEASL</sequence>
<protein>
    <recommendedName>
        <fullName evidence="11">DDT domain-containing protein</fullName>
    </recommendedName>
</protein>
<keyword evidence="4" id="KW-1017">Isopeptide bond</keyword>
<evidence type="ECO:0000256" key="7">
    <source>
        <dbReference type="ARBA" id="ARBA00023015"/>
    </source>
</evidence>
<evidence type="ECO:0000259" key="11">
    <source>
        <dbReference type="PROSITE" id="PS50827"/>
    </source>
</evidence>